<dbReference type="GO" id="GO:0004375">
    <property type="term" value="F:glycine dehydrogenase (decarboxylating) activity"/>
    <property type="evidence" value="ECO:0007669"/>
    <property type="project" value="UniProtKB-EC"/>
</dbReference>
<dbReference type="AlphaFoldDB" id="A0A2G8K156"/>
<dbReference type="EMBL" id="MRZV01000995">
    <property type="protein sequence ID" value="PIK41695.1"/>
    <property type="molecule type" value="Genomic_DNA"/>
</dbReference>
<reference evidence="6 7" key="1">
    <citation type="journal article" date="2017" name="PLoS Biol.">
        <title>The sea cucumber genome provides insights into morphological evolution and visceral regeneration.</title>
        <authorList>
            <person name="Zhang X."/>
            <person name="Sun L."/>
            <person name="Yuan J."/>
            <person name="Sun Y."/>
            <person name="Gao Y."/>
            <person name="Zhang L."/>
            <person name="Li S."/>
            <person name="Dai H."/>
            <person name="Hamel J.F."/>
            <person name="Liu C."/>
            <person name="Yu Y."/>
            <person name="Liu S."/>
            <person name="Lin W."/>
            <person name="Guo K."/>
            <person name="Jin S."/>
            <person name="Xu P."/>
            <person name="Storey K.B."/>
            <person name="Huan P."/>
            <person name="Zhang T."/>
            <person name="Zhou Y."/>
            <person name="Zhang J."/>
            <person name="Lin C."/>
            <person name="Li X."/>
            <person name="Xing L."/>
            <person name="Huo D."/>
            <person name="Sun M."/>
            <person name="Wang L."/>
            <person name="Mercier A."/>
            <person name="Li F."/>
            <person name="Yang H."/>
            <person name="Xiang J."/>
        </authorList>
    </citation>
    <scope>NUCLEOTIDE SEQUENCE [LARGE SCALE GENOMIC DNA]</scope>
    <source>
        <strain evidence="6">Shaxun</strain>
        <tissue evidence="6">Muscle</tissue>
    </source>
</reference>
<evidence type="ECO:0000256" key="1">
    <source>
        <dbReference type="ARBA" id="ARBA00012134"/>
    </source>
</evidence>
<dbReference type="InterPro" id="IPR015421">
    <property type="entry name" value="PyrdxlP-dep_Trfase_major"/>
</dbReference>
<dbReference type="PANTHER" id="PTHR11773">
    <property type="entry name" value="GLYCINE DEHYDROGENASE, DECARBOXYLATING"/>
    <property type="match status" value="1"/>
</dbReference>
<dbReference type="GO" id="GO:0005960">
    <property type="term" value="C:glycine cleavage complex"/>
    <property type="evidence" value="ECO:0007669"/>
    <property type="project" value="TreeGrafter"/>
</dbReference>
<organism evidence="6 7">
    <name type="scientific">Stichopus japonicus</name>
    <name type="common">Sea cucumber</name>
    <dbReference type="NCBI Taxonomy" id="307972"/>
    <lineage>
        <taxon>Eukaryota</taxon>
        <taxon>Metazoa</taxon>
        <taxon>Echinodermata</taxon>
        <taxon>Eleutherozoa</taxon>
        <taxon>Echinozoa</taxon>
        <taxon>Holothuroidea</taxon>
        <taxon>Aspidochirotacea</taxon>
        <taxon>Aspidochirotida</taxon>
        <taxon>Stichopodidae</taxon>
        <taxon>Apostichopus</taxon>
    </lineage>
</organism>
<comment type="catalytic activity">
    <reaction evidence="4">
        <text>N(6)-[(R)-lipoyl]-L-lysyl-[glycine-cleavage complex H protein] + glycine + H(+) = N(6)-[(R)-S(8)-aminomethyldihydrolipoyl]-L-lysyl-[glycine-cleavage complex H protein] + CO2</text>
        <dbReference type="Rhea" id="RHEA:24304"/>
        <dbReference type="Rhea" id="RHEA-COMP:10494"/>
        <dbReference type="Rhea" id="RHEA-COMP:10495"/>
        <dbReference type="ChEBI" id="CHEBI:15378"/>
        <dbReference type="ChEBI" id="CHEBI:16526"/>
        <dbReference type="ChEBI" id="CHEBI:57305"/>
        <dbReference type="ChEBI" id="CHEBI:83099"/>
        <dbReference type="ChEBI" id="CHEBI:83143"/>
        <dbReference type="EC" id="1.4.4.2"/>
    </reaction>
</comment>
<dbReference type="EC" id="1.4.4.2" evidence="1"/>
<sequence>MWVTDTDCIMCGSNPVHRGESEVLKDLKVIAEKNQIWRSYIGMGYNNCHTPYPILRNVLENPGWYTQYTPYQAEISQGRLQNLLNFQTMVCDLTGMEVANSSLLDEATAAAEAMAVCFR</sequence>
<comment type="caution">
    <text evidence="6">The sequence shown here is derived from an EMBL/GenBank/DDBJ whole genome shotgun (WGS) entry which is preliminary data.</text>
</comment>
<evidence type="ECO:0000256" key="2">
    <source>
        <dbReference type="ARBA" id="ARBA00022898"/>
    </source>
</evidence>
<dbReference type="InterPro" id="IPR015422">
    <property type="entry name" value="PyrdxlP-dep_Trfase_small"/>
</dbReference>
<dbReference type="Pfam" id="PF02347">
    <property type="entry name" value="GDC-P"/>
    <property type="match status" value="1"/>
</dbReference>
<proteinExistence type="predicted"/>
<feature type="domain" description="Glycine cleavage system P-protein N-terminal" evidence="5">
    <location>
        <begin position="18"/>
        <end position="119"/>
    </location>
</feature>
<dbReference type="SUPFAM" id="SSF53383">
    <property type="entry name" value="PLP-dependent transferases"/>
    <property type="match status" value="1"/>
</dbReference>
<dbReference type="STRING" id="307972.A0A2G8K156"/>
<accession>A0A2G8K156</accession>
<evidence type="ECO:0000256" key="4">
    <source>
        <dbReference type="ARBA" id="ARBA00049026"/>
    </source>
</evidence>
<name>A0A2G8K156_STIJA</name>
<evidence type="ECO:0000256" key="3">
    <source>
        <dbReference type="ARBA" id="ARBA00023002"/>
    </source>
</evidence>
<dbReference type="GO" id="GO:0016594">
    <property type="term" value="F:glycine binding"/>
    <property type="evidence" value="ECO:0007669"/>
    <property type="project" value="TreeGrafter"/>
</dbReference>
<gene>
    <name evidence="6" type="ORF">BSL78_21440</name>
</gene>
<evidence type="ECO:0000259" key="5">
    <source>
        <dbReference type="Pfam" id="PF02347"/>
    </source>
</evidence>
<dbReference type="InterPro" id="IPR015424">
    <property type="entry name" value="PyrdxlP-dep_Trfase"/>
</dbReference>
<protein>
    <recommendedName>
        <fullName evidence="1">glycine dehydrogenase (aminomethyl-transferring)</fullName>
        <ecNumber evidence="1">1.4.4.2</ecNumber>
    </recommendedName>
</protein>
<dbReference type="FunFam" id="3.40.640.10:FF:000199">
    <property type="entry name" value="Glycine dehydrogenase [decarboxylating], mitochondrial"/>
    <property type="match status" value="1"/>
</dbReference>
<dbReference type="InterPro" id="IPR020581">
    <property type="entry name" value="GDC_P"/>
</dbReference>
<dbReference type="GO" id="GO:0005739">
    <property type="term" value="C:mitochondrion"/>
    <property type="evidence" value="ECO:0007669"/>
    <property type="project" value="TreeGrafter"/>
</dbReference>
<dbReference type="GO" id="GO:0030170">
    <property type="term" value="F:pyridoxal phosphate binding"/>
    <property type="evidence" value="ECO:0007669"/>
    <property type="project" value="TreeGrafter"/>
</dbReference>
<keyword evidence="3" id="KW-0560">Oxidoreductase</keyword>
<evidence type="ECO:0000313" key="6">
    <source>
        <dbReference type="EMBL" id="PIK41695.1"/>
    </source>
</evidence>
<keyword evidence="7" id="KW-1185">Reference proteome</keyword>
<dbReference type="GO" id="GO:0019464">
    <property type="term" value="P:glycine decarboxylation via glycine cleavage system"/>
    <property type="evidence" value="ECO:0007669"/>
    <property type="project" value="TreeGrafter"/>
</dbReference>
<evidence type="ECO:0000313" key="7">
    <source>
        <dbReference type="Proteomes" id="UP000230750"/>
    </source>
</evidence>
<dbReference type="Gene3D" id="3.90.1150.10">
    <property type="entry name" value="Aspartate Aminotransferase, domain 1"/>
    <property type="match status" value="1"/>
</dbReference>
<dbReference type="InterPro" id="IPR049315">
    <property type="entry name" value="GDC-P_N"/>
</dbReference>
<dbReference type="OrthoDB" id="6537869at2759"/>
<dbReference type="PANTHER" id="PTHR11773:SF1">
    <property type="entry name" value="GLYCINE DEHYDROGENASE (DECARBOXYLATING), MITOCHONDRIAL"/>
    <property type="match status" value="1"/>
</dbReference>
<keyword evidence="2" id="KW-0663">Pyridoxal phosphate</keyword>
<dbReference type="Gene3D" id="3.40.640.10">
    <property type="entry name" value="Type I PLP-dependent aspartate aminotransferase-like (Major domain)"/>
    <property type="match status" value="1"/>
</dbReference>
<dbReference type="Proteomes" id="UP000230750">
    <property type="component" value="Unassembled WGS sequence"/>
</dbReference>